<dbReference type="KEGG" id="rarg:115747358"/>
<dbReference type="RefSeq" id="XP_030539355.1">
    <property type="nucleotide sequence ID" value="XM_030683495.2"/>
</dbReference>
<protein>
    <submittedName>
        <fullName evidence="13">Non-specific lipid transfer protein GPI-anchored 31 isoform X1</fullName>
    </submittedName>
</protein>
<feature type="compositionally biased region" description="Low complexity" evidence="9">
    <location>
        <begin position="123"/>
        <end position="134"/>
    </location>
</feature>
<evidence type="ECO:0000256" key="5">
    <source>
        <dbReference type="ARBA" id="ARBA00022729"/>
    </source>
</evidence>
<dbReference type="FunFam" id="1.10.110.10:FF:000001">
    <property type="entry name" value="Bifunctional inhibitor/lipid-transfer protein/seed storage 2S albumin superfamily protein"/>
    <property type="match status" value="1"/>
</dbReference>
<evidence type="ECO:0000256" key="2">
    <source>
        <dbReference type="ARBA" id="ARBA00009748"/>
    </source>
</evidence>
<gene>
    <name evidence="13" type="primary">LOC115747358</name>
</gene>
<dbReference type="Gene3D" id="1.10.110.10">
    <property type="entry name" value="Plant lipid-transfer and hydrophobic proteins"/>
    <property type="match status" value="1"/>
</dbReference>
<comment type="similarity">
    <text evidence="2">Belongs to the plant LTP family.</text>
</comment>
<evidence type="ECO:0000259" key="11">
    <source>
        <dbReference type="SMART" id="SM00499"/>
    </source>
</evidence>
<feature type="domain" description="Bifunctional inhibitor/plant lipid transfer protein/seed storage helical" evidence="11">
    <location>
        <begin position="36"/>
        <end position="114"/>
    </location>
</feature>
<feature type="signal peptide" evidence="10">
    <location>
        <begin position="1"/>
        <end position="23"/>
    </location>
</feature>
<evidence type="ECO:0000256" key="1">
    <source>
        <dbReference type="ARBA" id="ARBA00004609"/>
    </source>
</evidence>
<dbReference type="GO" id="GO:0006869">
    <property type="term" value="P:lipid transport"/>
    <property type="evidence" value="ECO:0007669"/>
    <property type="project" value="InterPro"/>
</dbReference>
<sequence length="182" mass="17758">MKATKISLLLFALAVLAADSAHGASSPSAPAPAVDCSSLVLTMADCLSFVSNGSTAEKPEGTCCSGLKTVLKADAECICEAFKSSAQLGVVLNVTKAMSLPAACKVSASSATKCALSVAPATAPALSPSSSPTPIAMAPGPTEGLNEQAPVPAPGGDSAAALLSIPSAFGVTVLASVGWLLL</sequence>
<evidence type="ECO:0000256" key="4">
    <source>
        <dbReference type="ARBA" id="ARBA00022622"/>
    </source>
</evidence>
<organism evidence="12 13">
    <name type="scientific">Rhodamnia argentea</name>
    <dbReference type="NCBI Taxonomy" id="178133"/>
    <lineage>
        <taxon>Eukaryota</taxon>
        <taxon>Viridiplantae</taxon>
        <taxon>Streptophyta</taxon>
        <taxon>Embryophyta</taxon>
        <taxon>Tracheophyta</taxon>
        <taxon>Spermatophyta</taxon>
        <taxon>Magnoliopsida</taxon>
        <taxon>eudicotyledons</taxon>
        <taxon>Gunneridae</taxon>
        <taxon>Pentapetalae</taxon>
        <taxon>rosids</taxon>
        <taxon>malvids</taxon>
        <taxon>Myrtales</taxon>
        <taxon>Myrtaceae</taxon>
        <taxon>Myrtoideae</taxon>
        <taxon>Myrteae</taxon>
        <taxon>Australasian group</taxon>
        <taxon>Rhodamnia</taxon>
    </lineage>
</organism>
<evidence type="ECO:0000256" key="6">
    <source>
        <dbReference type="ARBA" id="ARBA00023157"/>
    </source>
</evidence>
<comment type="subcellular location">
    <subcellularLocation>
        <location evidence="1">Cell membrane</location>
        <topology evidence="1">Lipid-anchor</topology>
        <topology evidence="1">GPI-anchor</topology>
    </subcellularLocation>
</comment>
<accession>A0A8B8PX50</accession>
<evidence type="ECO:0000256" key="9">
    <source>
        <dbReference type="SAM" id="MobiDB-lite"/>
    </source>
</evidence>
<dbReference type="GO" id="GO:0098552">
    <property type="term" value="C:side of membrane"/>
    <property type="evidence" value="ECO:0007669"/>
    <property type="project" value="UniProtKB-KW"/>
</dbReference>
<dbReference type="InterPro" id="IPR000528">
    <property type="entry name" value="Plant_nsLTP"/>
</dbReference>
<feature type="region of interest" description="Disordered" evidence="9">
    <location>
        <begin position="123"/>
        <end position="149"/>
    </location>
</feature>
<proteinExistence type="inferred from homology"/>
<name>A0A8B8PX50_9MYRT</name>
<keyword evidence="5 10" id="KW-0732">Signal</keyword>
<dbReference type="Proteomes" id="UP000827889">
    <property type="component" value="Chromosome 11"/>
</dbReference>
<dbReference type="PANTHER" id="PTHR33044">
    <property type="entry name" value="BIFUNCTIONAL INHIBITOR/LIPID-TRANSFER PROTEIN/SEED STORAGE 2S ALBUMIN SUPERFAMILY PROTEIN-RELATED"/>
    <property type="match status" value="1"/>
</dbReference>
<keyword evidence="4" id="KW-0336">GPI-anchor</keyword>
<dbReference type="Pfam" id="PF14368">
    <property type="entry name" value="LTP_2"/>
    <property type="match status" value="1"/>
</dbReference>
<dbReference type="OrthoDB" id="659547at2759"/>
<dbReference type="InterPro" id="IPR043325">
    <property type="entry name" value="LTSS"/>
</dbReference>
<evidence type="ECO:0000256" key="7">
    <source>
        <dbReference type="ARBA" id="ARBA00023180"/>
    </source>
</evidence>
<reference evidence="13" key="1">
    <citation type="submission" date="2025-08" db="UniProtKB">
        <authorList>
            <consortium name="RefSeq"/>
        </authorList>
    </citation>
    <scope>IDENTIFICATION</scope>
    <source>
        <tissue evidence="13">Leaf</tissue>
    </source>
</reference>
<evidence type="ECO:0000313" key="13">
    <source>
        <dbReference type="RefSeq" id="XP_030539355.1"/>
    </source>
</evidence>
<keyword evidence="4" id="KW-0472">Membrane</keyword>
<evidence type="ECO:0000256" key="3">
    <source>
        <dbReference type="ARBA" id="ARBA00022475"/>
    </source>
</evidence>
<evidence type="ECO:0000256" key="8">
    <source>
        <dbReference type="ARBA" id="ARBA00023288"/>
    </source>
</evidence>
<dbReference type="InterPro" id="IPR036312">
    <property type="entry name" value="Bifun_inhib/LTP/seed_sf"/>
</dbReference>
<dbReference type="GO" id="GO:0008289">
    <property type="term" value="F:lipid binding"/>
    <property type="evidence" value="ECO:0007669"/>
    <property type="project" value="InterPro"/>
</dbReference>
<dbReference type="PRINTS" id="PR00382">
    <property type="entry name" value="LIPIDTRNSFER"/>
</dbReference>
<keyword evidence="6" id="KW-1015">Disulfide bond</keyword>
<dbReference type="SMART" id="SM00499">
    <property type="entry name" value="AAI"/>
    <property type="match status" value="1"/>
</dbReference>
<dbReference type="GeneID" id="115747358"/>
<dbReference type="SUPFAM" id="SSF47699">
    <property type="entry name" value="Bifunctional inhibitor/lipid-transfer protein/seed storage 2S albumin"/>
    <property type="match status" value="1"/>
</dbReference>
<dbReference type="AlphaFoldDB" id="A0A8B8PX50"/>
<dbReference type="CDD" id="cd00010">
    <property type="entry name" value="AAI_LTSS"/>
    <property type="match status" value="1"/>
</dbReference>
<keyword evidence="3" id="KW-1003">Cell membrane</keyword>
<keyword evidence="12" id="KW-1185">Reference proteome</keyword>
<dbReference type="InterPro" id="IPR016140">
    <property type="entry name" value="Bifunc_inhib/LTP/seed_store"/>
</dbReference>
<keyword evidence="7" id="KW-0325">Glycoprotein</keyword>
<evidence type="ECO:0000313" key="12">
    <source>
        <dbReference type="Proteomes" id="UP000827889"/>
    </source>
</evidence>
<keyword evidence="8" id="KW-0449">Lipoprotein</keyword>
<feature type="chain" id="PRO_5034325953" evidence="10">
    <location>
        <begin position="24"/>
        <end position="182"/>
    </location>
</feature>
<evidence type="ECO:0000256" key="10">
    <source>
        <dbReference type="SAM" id="SignalP"/>
    </source>
</evidence>
<dbReference type="GO" id="GO:0005886">
    <property type="term" value="C:plasma membrane"/>
    <property type="evidence" value="ECO:0007669"/>
    <property type="project" value="UniProtKB-SubCell"/>
</dbReference>